<accession>A0A9X6WN88</accession>
<dbReference type="EMBL" id="NUVX01000023">
    <property type="protein sequence ID" value="PFJ39491.1"/>
    <property type="molecule type" value="Genomic_DNA"/>
</dbReference>
<sequence>MPKHGDEFCCNKCGRFSIFDLDNDEFTSNLFHNMSVYFGYTSPFDNEKIEFTLCELCLFEFWRGCKHKPSSEYYKNIVEGYDSARSTKHPYYEDLFIETYKNLEDVKKK</sequence>
<reference evidence="1 2" key="1">
    <citation type="submission" date="2017-09" db="EMBL/GenBank/DDBJ databases">
        <title>Large-scale bioinformatics analysis of Bacillus genomes uncovers conserved roles of natural products in bacterial physiology.</title>
        <authorList>
            <consortium name="Agbiome Team Llc"/>
            <person name="Bleich R.M."/>
            <person name="Grubbs K.J."/>
            <person name="Santa Maria K.C."/>
            <person name="Allen S.E."/>
            <person name="Farag S."/>
            <person name="Shank E.A."/>
            <person name="Bowers A."/>
        </authorList>
    </citation>
    <scope>NUCLEOTIDE SEQUENCE [LARGE SCALE GENOMIC DNA]</scope>
    <source>
        <strain evidence="1 2">AFS085496</strain>
    </source>
</reference>
<gene>
    <name evidence="1" type="ORF">COJ15_14465</name>
</gene>
<evidence type="ECO:0000313" key="2">
    <source>
        <dbReference type="Proteomes" id="UP000224003"/>
    </source>
</evidence>
<dbReference type="AlphaFoldDB" id="A0A9X6WN88"/>
<comment type="caution">
    <text evidence="1">The sequence shown here is derived from an EMBL/GenBank/DDBJ whole genome shotgun (WGS) entry which is preliminary data.</text>
</comment>
<evidence type="ECO:0000313" key="1">
    <source>
        <dbReference type="EMBL" id="PFJ39491.1"/>
    </source>
</evidence>
<name>A0A9X6WN88_BACTU</name>
<dbReference type="Proteomes" id="UP000224003">
    <property type="component" value="Unassembled WGS sequence"/>
</dbReference>
<organism evidence="1 2">
    <name type="scientific">Bacillus thuringiensis</name>
    <dbReference type="NCBI Taxonomy" id="1428"/>
    <lineage>
        <taxon>Bacteria</taxon>
        <taxon>Bacillati</taxon>
        <taxon>Bacillota</taxon>
        <taxon>Bacilli</taxon>
        <taxon>Bacillales</taxon>
        <taxon>Bacillaceae</taxon>
        <taxon>Bacillus</taxon>
        <taxon>Bacillus cereus group</taxon>
    </lineage>
</organism>
<protein>
    <submittedName>
        <fullName evidence="1">Uncharacterized protein</fullName>
    </submittedName>
</protein>
<proteinExistence type="predicted"/>
<dbReference type="RefSeq" id="WP_098516278.1">
    <property type="nucleotide sequence ID" value="NZ_NUVX01000023.1"/>
</dbReference>